<dbReference type="Pfam" id="PF11326">
    <property type="entry name" value="PANTS-like"/>
    <property type="match status" value="1"/>
</dbReference>
<gene>
    <name evidence="2" type="ORF">M501DRAFT_948081</name>
</gene>
<dbReference type="AlphaFoldDB" id="A0A9P4SG80"/>
<keyword evidence="3" id="KW-1185">Reference proteome</keyword>
<evidence type="ECO:0000256" key="1">
    <source>
        <dbReference type="SAM" id="MobiDB-lite"/>
    </source>
</evidence>
<dbReference type="EMBL" id="MU006090">
    <property type="protein sequence ID" value="KAF2841937.1"/>
    <property type="molecule type" value="Genomic_DNA"/>
</dbReference>
<protein>
    <recommendedName>
        <fullName evidence="4">Early meiotic induction protein 1</fullName>
    </recommendedName>
</protein>
<dbReference type="InterPro" id="IPR021475">
    <property type="entry name" value="Pants/Emi1-like"/>
</dbReference>
<feature type="region of interest" description="Disordered" evidence="1">
    <location>
        <begin position="1"/>
        <end position="85"/>
    </location>
</feature>
<dbReference type="PANTHER" id="PTHR28052:SF1">
    <property type="entry name" value="UPF0545 PROTEIN C22ORF39"/>
    <property type="match status" value="1"/>
</dbReference>
<evidence type="ECO:0008006" key="4">
    <source>
        <dbReference type="Google" id="ProtNLM"/>
    </source>
</evidence>
<dbReference type="OrthoDB" id="2017405at2759"/>
<feature type="compositionally biased region" description="Polar residues" evidence="1">
    <location>
        <begin position="67"/>
        <end position="85"/>
    </location>
</feature>
<accession>A0A9P4SG80</accession>
<evidence type="ECO:0000313" key="3">
    <source>
        <dbReference type="Proteomes" id="UP000799429"/>
    </source>
</evidence>
<sequence length="258" mass="28574">MGWWWSSDPQTPTQNSSSPSEPQPIPSEIPSYTHDVNDKPTPPPAPSSKPLTRDEIADAELQAFLDSLTTPSKSPKASSRTGLTSASDIKTSLLSPSSSTTNPAYESSLYPTTLSCRNLFDNAYHCQSLGGQFASVYRHGSFRSCSEHWSDFWFCMRTKSLPEHEKAALIRDHYRKKAARMRMGATSEDVWEPRRERMEGAFARDPDLDGVVVGRVVKEVGAEGTGAVREALGREGLGERTVEDVMTVMEQMDKGELR</sequence>
<evidence type="ECO:0000313" key="2">
    <source>
        <dbReference type="EMBL" id="KAF2841937.1"/>
    </source>
</evidence>
<proteinExistence type="predicted"/>
<organism evidence="2 3">
    <name type="scientific">Patellaria atrata CBS 101060</name>
    <dbReference type="NCBI Taxonomy" id="1346257"/>
    <lineage>
        <taxon>Eukaryota</taxon>
        <taxon>Fungi</taxon>
        <taxon>Dikarya</taxon>
        <taxon>Ascomycota</taxon>
        <taxon>Pezizomycotina</taxon>
        <taxon>Dothideomycetes</taxon>
        <taxon>Dothideomycetes incertae sedis</taxon>
        <taxon>Patellariales</taxon>
        <taxon>Patellariaceae</taxon>
        <taxon>Patellaria</taxon>
    </lineage>
</organism>
<name>A0A9P4SG80_9PEZI</name>
<reference evidence="2" key="1">
    <citation type="journal article" date="2020" name="Stud. Mycol.">
        <title>101 Dothideomycetes genomes: a test case for predicting lifestyles and emergence of pathogens.</title>
        <authorList>
            <person name="Haridas S."/>
            <person name="Albert R."/>
            <person name="Binder M."/>
            <person name="Bloem J."/>
            <person name="Labutti K."/>
            <person name="Salamov A."/>
            <person name="Andreopoulos B."/>
            <person name="Baker S."/>
            <person name="Barry K."/>
            <person name="Bills G."/>
            <person name="Bluhm B."/>
            <person name="Cannon C."/>
            <person name="Castanera R."/>
            <person name="Culley D."/>
            <person name="Daum C."/>
            <person name="Ezra D."/>
            <person name="Gonzalez J."/>
            <person name="Henrissat B."/>
            <person name="Kuo A."/>
            <person name="Liang C."/>
            <person name="Lipzen A."/>
            <person name="Lutzoni F."/>
            <person name="Magnuson J."/>
            <person name="Mondo S."/>
            <person name="Nolan M."/>
            <person name="Ohm R."/>
            <person name="Pangilinan J."/>
            <person name="Park H.-J."/>
            <person name="Ramirez L."/>
            <person name="Alfaro M."/>
            <person name="Sun H."/>
            <person name="Tritt A."/>
            <person name="Yoshinaga Y."/>
            <person name="Zwiers L.-H."/>
            <person name="Turgeon B."/>
            <person name="Goodwin S."/>
            <person name="Spatafora J."/>
            <person name="Crous P."/>
            <person name="Grigoriev I."/>
        </authorList>
    </citation>
    <scope>NUCLEOTIDE SEQUENCE</scope>
    <source>
        <strain evidence="2">CBS 101060</strain>
    </source>
</reference>
<dbReference type="Proteomes" id="UP000799429">
    <property type="component" value="Unassembled WGS sequence"/>
</dbReference>
<dbReference type="PANTHER" id="PTHR28052">
    <property type="entry name" value="UPF0545 PROTEIN C22ORF39"/>
    <property type="match status" value="1"/>
</dbReference>
<comment type="caution">
    <text evidence="2">The sequence shown here is derived from an EMBL/GenBank/DDBJ whole genome shotgun (WGS) entry which is preliminary data.</text>
</comment>
<feature type="compositionally biased region" description="Low complexity" evidence="1">
    <location>
        <begin position="1"/>
        <end position="20"/>
    </location>
</feature>